<evidence type="ECO:0000256" key="2">
    <source>
        <dbReference type="ARBA" id="ARBA00022814"/>
    </source>
</evidence>
<dbReference type="InterPro" id="IPR035926">
    <property type="entry name" value="NusB-like_sf"/>
</dbReference>
<evidence type="ECO:0000313" key="8">
    <source>
        <dbReference type="EMBL" id="QAX81668.1"/>
    </source>
</evidence>
<dbReference type="Pfam" id="PF01029">
    <property type="entry name" value="NusB"/>
    <property type="match status" value="1"/>
</dbReference>
<dbReference type="InterPro" id="IPR011605">
    <property type="entry name" value="NusB_fam"/>
</dbReference>
<keyword evidence="5 6" id="KW-0804">Transcription</keyword>
<keyword evidence="4 6" id="KW-0805">Transcription regulation</keyword>
<evidence type="ECO:0000256" key="1">
    <source>
        <dbReference type="ARBA" id="ARBA00005952"/>
    </source>
</evidence>
<dbReference type="Proteomes" id="UP000288953">
    <property type="component" value="Chromosome"/>
</dbReference>
<dbReference type="PANTHER" id="PTHR11078">
    <property type="entry name" value="N UTILIZATION SUBSTANCE PROTEIN B-RELATED"/>
    <property type="match status" value="1"/>
</dbReference>
<dbReference type="RefSeq" id="WP_129210816.1">
    <property type="nucleotide sequence ID" value="NZ_CP026512.1"/>
</dbReference>
<protein>
    <recommendedName>
        <fullName evidence="6">Transcription antitermination protein NusB</fullName>
    </recommendedName>
    <alternativeName>
        <fullName evidence="6">Antitermination factor NusB</fullName>
    </alternativeName>
</protein>
<keyword evidence="2 6" id="KW-0889">Transcription antitermination</keyword>
<dbReference type="HAMAP" id="MF_00073">
    <property type="entry name" value="NusB"/>
    <property type="match status" value="1"/>
</dbReference>
<proteinExistence type="inferred from homology"/>
<sequence>MIYDESDRFNPRDPYLTASKLSKSDKRSAARQLATQALYQRHISGASLNEIEAQFCVDNDFTYADQNYFHDILYGVHTNLTKIDTALAPCLDLHIKRLDPVELCVMRLSTWELLYCIDVPYRVIINEGIELAKVYGSTDSHKFVNGVLNNMATRLRKAEFKERKR</sequence>
<evidence type="ECO:0000256" key="3">
    <source>
        <dbReference type="ARBA" id="ARBA00022884"/>
    </source>
</evidence>
<dbReference type="EMBL" id="CP026512">
    <property type="protein sequence ID" value="QAX81668.1"/>
    <property type="molecule type" value="Genomic_DNA"/>
</dbReference>
<evidence type="ECO:0000256" key="4">
    <source>
        <dbReference type="ARBA" id="ARBA00023015"/>
    </source>
</evidence>
<dbReference type="NCBIfam" id="TIGR01951">
    <property type="entry name" value="nusB"/>
    <property type="match status" value="1"/>
</dbReference>
<dbReference type="Gene3D" id="1.10.940.10">
    <property type="entry name" value="NusB-like"/>
    <property type="match status" value="1"/>
</dbReference>
<dbReference type="SUPFAM" id="SSF48013">
    <property type="entry name" value="NusB-like"/>
    <property type="match status" value="1"/>
</dbReference>
<comment type="similarity">
    <text evidence="1 6">Belongs to the NusB family.</text>
</comment>
<dbReference type="PANTHER" id="PTHR11078:SF3">
    <property type="entry name" value="ANTITERMINATION NUSB DOMAIN-CONTAINING PROTEIN"/>
    <property type="match status" value="1"/>
</dbReference>
<comment type="function">
    <text evidence="6">Involved in transcription antitermination. Required for transcription of ribosomal RNA (rRNA) genes. Binds specifically to the boxA antiterminator sequence of the ribosomal RNA (rrn) operons.</text>
</comment>
<keyword evidence="9" id="KW-1185">Reference proteome</keyword>
<evidence type="ECO:0000256" key="5">
    <source>
        <dbReference type="ARBA" id="ARBA00023163"/>
    </source>
</evidence>
<dbReference type="InterPro" id="IPR006027">
    <property type="entry name" value="NusB_RsmB_TIM44"/>
</dbReference>
<keyword evidence="3 6" id="KW-0694">RNA-binding</keyword>
<name>A0ABX5R7Y7_9PSED</name>
<evidence type="ECO:0000256" key="6">
    <source>
        <dbReference type="HAMAP-Rule" id="MF_00073"/>
    </source>
</evidence>
<reference evidence="8 9" key="1">
    <citation type="journal article" date="2018" name="Genome Biol. Evol.">
        <title>Partnering With a Pest: Genomes of Hemlock Woolly Adelgid Symbionts Reveal Atypical Nutritional Provisioning Patterns in Dual-Obligate Bacteria.</title>
        <authorList>
            <person name="Weglarz K.M."/>
            <person name="Havill N.P."/>
            <person name="Burke G.R."/>
            <person name="von Dohlen C.D."/>
        </authorList>
    </citation>
    <scope>NUCLEOTIDE SEQUENCE [LARGE SCALE GENOMIC DNA]</scope>
    <source>
        <strain evidence="8 9">HWA_ENA</strain>
    </source>
</reference>
<gene>
    <name evidence="6" type="primary">nusB</name>
    <name evidence="8" type="ORF">C3B55_00313</name>
</gene>
<feature type="domain" description="NusB/RsmB/TIM44" evidence="7">
    <location>
        <begin position="29"/>
        <end position="152"/>
    </location>
</feature>
<accession>A0ABX5R7Y7</accession>
<evidence type="ECO:0000313" key="9">
    <source>
        <dbReference type="Proteomes" id="UP000288953"/>
    </source>
</evidence>
<organism evidence="8 9">
    <name type="scientific">Candidatus Pseudomonas adelgestsugas</name>
    <dbReference type="NCBI Taxonomy" id="1302376"/>
    <lineage>
        <taxon>Bacteria</taxon>
        <taxon>Pseudomonadati</taxon>
        <taxon>Pseudomonadota</taxon>
        <taxon>Gammaproteobacteria</taxon>
        <taxon>Pseudomonadales</taxon>
        <taxon>Pseudomonadaceae</taxon>
        <taxon>Pseudomonas</taxon>
    </lineage>
</organism>
<evidence type="ECO:0000259" key="7">
    <source>
        <dbReference type="Pfam" id="PF01029"/>
    </source>
</evidence>